<dbReference type="Pfam" id="PF13203">
    <property type="entry name" value="DUF2201_N"/>
    <property type="match status" value="1"/>
</dbReference>
<comment type="caution">
    <text evidence="3">The sequence shown here is derived from an EMBL/GenBank/DDBJ whole genome shotgun (WGS) entry which is preliminary data.</text>
</comment>
<evidence type="ECO:0000313" key="4">
    <source>
        <dbReference type="Proteomes" id="UP000283745"/>
    </source>
</evidence>
<gene>
    <name evidence="3" type="ORF">DW740_07275</name>
</gene>
<dbReference type="RefSeq" id="WP_118049166.1">
    <property type="nucleotide sequence ID" value="NZ_CABJFK010000005.1"/>
</dbReference>
<dbReference type="Proteomes" id="UP000283745">
    <property type="component" value="Unassembled WGS sequence"/>
</dbReference>
<evidence type="ECO:0000313" key="3">
    <source>
        <dbReference type="EMBL" id="RHE40106.1"/>
    </source>
</evidence>
<dbReference type="EMBL" id="QSKF01000005">
    <property type="protein sequence ID" value="RHE40106.1"/>
    <property type="molecule type" value="Genomic_DNA"/>
</dbReference>
<dbReference type="InterPro" id="IPR018698">
    <property type="entry name" value="VWA-like_dom"/>
</dbReference>
<organism evidence="3 4">
    <name type="scientific">Blautia obeum</name>
    <dbReference type="NCBI Taxonomy" id="40520"/>
    <lineage>
        <taxon>Bacteria</taxon>
        <taxon>Bacillati</taxon>
        <taxon>Bacillota</taxon>
        <taxon>Clostridia</taxon>
        <taxon>Lachnospirales</taxon>
        <taxon>Lachnospiraceae</taxon>
        <taxon>Blautia</taxon>
    </lineage>
</organism>
<reference evidence="3 4" key="1">
    <citation type="submission" date="2018-08" db="EMBL/GenBank/DDBJ databases">
        <title>A genome reference for cultivated species of the human gut microbiota.</title>
        <authorList>
            <person name="Zou Y."/>
            <person name="Xue W."/>
            <person name="Luo G."/>
        </authorList>
    </citation>
    <scope>NUCLEOTIDE SEQUENCE [LARGE SCALE GENOMIC DNA]</scope>
    <source>
        <strain evidence="3 4">AM28-23</strain>
    </source>
</reference>
<dbReference type="PANTHER" id="PTHR38730:SF1">
    <property type="entry name" value="SLL7028 PROTEIN"/>
    <property type="match status" value="1"/>
</dbReference>
<accession>A0A414J6K8</accession>
<dbReference type="Pfam" id="PF09967">
    <property type="entry name" value="DUF2201"/>
    <property type="match status" value="1"/>
</dbReference>
<feature type="domain" description="Putative metallopeptidase" evidence="2">
    <location>
        <begin position="34"/>
        <end position="191"/>
    </location>
</feature>
<dbReference type="CDD" id="cd00198">
    <property type="entry name" value="vWFA"/>
    <property type="match status" value="1"/>
</dbReference>
<evidence type="ECO:0000259" key="1">
    <source>
        <dbReference type="Pfam" id="PF09967"/>
    </source>
</evidence>
<name>A0A414J6K8_9FIRM</name>
<sequence>MKKEYRDKFGNFVHEERKKEEETLAICEDILKNSRNEMAVAMRFLQSAFGALKPVVSGETGAMGTDGKLLYAAPGWLIESFMKDRVRLNRMYLHEILHCLFCHLWSCKERDQRLWDLAADIAVENIMDDLYEKAVYIRPNSFRREKYRRWKEKRSVLTAEALYYLLTSCEEAEIVCLEQEFRMDDHHFWYTPQNKSGLASRQKEWEEMRRKMQTEIELFSKEAAGDSPGLVEHLQAENRKRYDYKEFLRKFSVLKEEMQVDMDSFDPIYYHLGTELYGNMPLIEPLETKEMKKIEDFVIVLDTSMSCNGSLIRRFLEETYSVLSESESFFRKIQVHIIQCDEKIQDDQVIHNEKEMEAYLSDFTIRGFGGTDFRPAFSYVDKLLNMGAFQRLRGLLYFTDGYGTFPAKMPPYDTAFIFMKDDYRDVDVPPWAIKLILDTQALERERTAEHDEY</sequence>
<evidence type="ECO:0000259" key="2">
    <source>
        <dbReference type="Pfam" id="PF13203"/>
    </source>
</evidence>
<proteinExistence type="predicted"/>
<dbReference type="InterPro" id="IPR036465">
    <property type="entry name" value="vWFA_dom_sf"/>
</dbReference>
<dbReference type="SUPFAM" id="SSF53300">
    <property type="entry name" value="vWA-like"/>
    <property type="match status" value="1"/>
</dbReference>
<dbReference type="InterPro" id="IPR025154">
    <property type="entry name" value="Put_metallopeptidase_dom"/>
</dbReference>
<protein>
    <submittedName>
        <fullName evidence="3">Metallopeptidase</fullName>
    </submittedName>
</protein>
<dbReference type="AlphaFoldDB" id="A0A414J6K8"/>
<feature type="domain" description="VWA-like" evidence="1">
    <location>
        <begin position="298"/>
        <end position="435"/>
    </location>
</feature>
<dbReference type="PANTHER" id="PTHR38730">
    <property type="entry name" value="SLL7028 PROTEIN"/>
    <property type="match status" value="1"/>
</dbReference>